<protein>
    <submittedName>
        <fullName evidence="2">3-oxoacyl-ACP reductase</fullName>
    </submittedName>
</protein>
<dbReference type="RefSeq" id="WP_117118707.1">
    <property type="nucleotide sequence ID" value="NZ_BFBY01000012.1"/>
</dbReference>
<reference evidence="3" key="1">
    <citation type="submission" date="2018-03" db="EMBL/GenBank/DDBJ databases">
        <title>New taxa in the Lactobacillus gasseri group.</title>
        <authorList>
            <person name="Tanizawa Y."/>
            <person name="Tohno M."/>
            <person name="Endo A."/>
            <person name="Arita M."/>
        </authorList>
    </citation>
    <scope>NUCLEOTIDE SEQUENCE [LARGE SCALE GENOMIC DNA]</scope>
    <source>
        <strain evidence="3">DSM 24759</strain>
    </source>
</reference>
<keyword evidence="3" id="KW-1185">Reference proteome</keyword>
<organism evidence="2 3">
    <name type="scientific">Lactobacillus rodentium</name>
    <dbReference type="NCBI Taxonomy" id="947835"/>
    <lineage>
        <taxon>Bacteria</taxon>
        <taxon>Bacillati</taxon>
        <taxon>Bacillota</taxon>
        <taxon>Bacilli</taxon>
        <taxon>Lactobacillales</taxon>
        <taxon>Lactobacillaceae</taxon>
        <taxon>Lactobacillus</taxon>
    </lineage>
</organism>
<sequence>MKRAVIFGATGGIGKEIALDLAKAGWSLYLHFDKSKHRALALQKQLIKLYPQQEFFLLHLSFLDQDKKLLNLDKTLFPINALIFAQGITDYDFLGNQSLKTIDNILKVNLITPIKLTRLLEPLLLKHEHSRIIYLGSVYGQQGSALESVYSASKGGITRFAQAYAREVAASKLTVNVLAPGAVNTPMNEIFSTEILNQVRDEIPANRLANPQDISFWVENLLAPQSDYLTGQTIYIDGGWLV</sequence>
<dbReference type="GO" id="GO:0032787">
    <property type="term" value="P:monocarboxylic acid metabolic process"/>
    <property type="evidence" value="ECO:0007669"/>
    <property type="project" value="UniProtKB-ARBA"/>
</dbReference>
<dbReference type="SUPFAM" id="SSF51735">
    <property type="entry name" value="NAD(P)-binding Rossmann-fold domains"/>
    <property type="match status" value="1"/>
</dbReference>
<comment type="caution">
    <text evidence="2">The sequence shown here is derived from an EMBL/GenBank/DDBJ whole genome shotgun (WGS) entry which is preliminary data.</text>
</comment>
<dbReference type="Pfam" id="PF00106">
    <property type="entry name" value="adh_short"/>
    <property type="match status" value="1"/>
</dbReference>
<dbReference type="Gene3D" id="3.40.50.720">
    <property type="entry name" value="NAD(P)-binding Rossmann-like Domain"/>
    <property type="match status" value="1"/>
</dbReference>
<dbReference type="EMBL" id="BFBY01000012">
    <property type="protein sequence ID" value="GBG05378.1"/>
    <property type="molecule type" value="Genomic_DNA"/>
</dbReference>
<dbReference type="PANTHER" id="PTHR42879">
    <property type="entry name" value="3-OXOACYL-(ACYL-CARRIER-PROTEIN) REDUCTASE"/>
    <property type="match status" value="1"/>
</dbReference>
<dbReference type="InterPro" id="IPR002347">
    <property type="entry name" value="SDR_fam"/>
</dbReference>
<proteinExistence type="inferred from homology"/>
<evidence type="ECO:0000256" key="1">
    <source>
        <dbReference type="ARBA" id="ARBA00006484"/>
    </source>
</evidence>
<evidence type="ECO:0000313" key="2">
    <source>
        <dbReference type="EMBL" id="GBG05378.1"/>
    </source>
</evidence>
<dbReference type="OrthoDB" id="9803333at2"/>
<accession>A0A2Z6T9R6</accession>
<dbReference type="InterPro" id="IPR036291">
    <property type="entry name" value="NAD(P)-bd_dom_sf"/>
</dbReference>
<name>A0A2Z6T9R6_9LACO</name>
<dbReference type="PROSITE" id="PS00061">
    <property type="entry name" value="ADH_SHORT"/>
    <property type="match status" value="1"/>
</dbReference>
<dbReference type="NCBIfam" id="NF047420">
    <property type="entry name" value="EF_P_mod_YmfI"/>
    <property type="match status" value="1"/>
</dbReference>
<dbReference type="InterPro" id="IPR050259">
    <property type="entry name" value="SDR"/>
</dbReference>
<dbReference type="CDD" id="cd05233">
    <property type="entry name" value="SDR_c"/>
    <property type="match status" value="1"/>
</dbReference>
<dbReference type="AlphaFoldDB" id="A0A2Z6T9R6"/>
<comment type="similarity">
    <text evidence="1">Belongs to the short-chain dehydrogenases/reductases (SDR) family.</text>
</comment>
<dbReference type="InterPro" id="IPR020904">
    <property type="entry name" value="Sc_DH/Rdtase_CS"/>
</dbReference>
<gene>
    <name evidence="2" type="primary">fabG</name>
    <name evidence="2" type="ORF">LrDSM24759_12920</name>
</gene>
<dbReference type="Proteomes" id="UP000257317">
    <property type="component" value="Unassembled WGS sequence"/>
</dbReference>
<evidence type="ECO:0000313" key="3">
    <source>
        <dbReference type="Proteomes" id="UP000257317"/>
    </source>
</evidence>
<dbReference type="PANTHER" id="PTHR42879:SF2">
    <property type="entry name" value="3-OXOACYL-[ACYL-CARRIER-PROTEIN] REDUCTASE FABG"/>
    <property type="match status" value="1"/>
</dbReference>
<dbReference type="PRINTS" id="PR00081">
    <property type="entry name" value="GDHRDH"/>
</dbReference>